<feature type="compositionally biased region" description="Basic and acidic residues" evidence="1">
    <location>
        <begin position="1069"/>
        <end position="1081"/>
    </location>
</feature>
<feature type="region of interest" description="Disordered" evidence="1">
    <location>
        <begin position="495"/>
        <end position="520"/>
    </location>
</feature>
<organism evidence="2 3">
    <name type="scientific">Anthostomella pinea</name>
    <dbReference type="NCBI Taxonomy" id="933095"/>
    <lineage>
        <taxon>Eukaryota</taxon>
        <taxon>Fungi</taxon>
        <taxon>Dikarya</taxon>
        <taxon>Ascomycota</taxon>
        <taxon>Pezizomycotina</taxon>
        <taxon>Sordariomycetes</taxon>
        <taxon>Xylariomycetidae</taxon>
        <taxon>Xylariales</taxon>
        <taxon>Xylariaceae</taxon>
        <taxon>Anthostomella</taxon>
    </lineage>
</organism>
<gene>
    <name evidence="2" type="ORF">KHLLAP_LOCUS11333</name>
</gene>
<feature type="compositionally biased region" description="Polar residues" evidence="1">
    <location>
        <begin position="163"/>
        <end position="179"/>
    </location>
</feature>
<evidence type="ECO:0000256" key="1">
    <source>
        <dbReference type="SAM" id="MobiDB-lite"/>
    </source>
</evidence>
<feature type="compositionally biased region" description="Polar residues" evidence="1">
    <location>
        <begin position="1"/>
        <end position="11"/>
    </location>
</feature>
<dbReference type="Proteomes" id="UP001295740">
    <property type="component" value="Unassembled WGS sequence"/>
</dbReference>
<feature type="compositionally biased region" description="Acidic residues" evidence="1">
    <location>
        <begin position="812"/>
        <end position="824"/>
    </location>
</feature>
<feature type="compositionally biased region" description="Low complexity" evidence="1">
    <location>
        <begin position="116"/>
        <end position="134"/>
    </location>
</feature>
<dbReference type="AlphaFoldDB" id="A0AAI8YN65"/>
<feature type="compositionally biased region" description="Basic and acidic residues" evidence="1">
    <location>
        <begin position="1037"/>
        <end position="1048"/>
    </location>
</feature>
<keyword evidence="3" id="KW-1185">Reference proteome</keyword>
<reference evidence="2" key="1">
    <citation type="submission" date="2023-10" db="EMBL/GenBank/DDBJ databases">
        <authorList>
            <person name="Hackl T."/>
        </authorList>
    </citation>
    <scope>NUCLEOTIDE SEQUENCE</scope>
</reference>
<feature type="region of interest" description="Disordered" evidence="1">
    <location>
        <begin position="1159"/>
        <end position="1184"/>
    </location>
</feature>
<feature type="region of interest" description="Disordered" evidence="1">
    <location>
        <begin position="595"/>
        <end position="667"/>
    </location>
</feature>
<feature type="region of interest" description="Disordered" evidence="1">
    <location>
        <begin position="327"/>
        <end position="365"/>
    </location>
</feature>
<feature type="compositionally biased region" description="Low complexity" evidence="1">
    <location>
        <begin position="21"/>
        <end position="37"/>
    </location>
</feature>
<feature type="region of interest" description="Disordered" evidence="1">
    <location>
        <begin position="83"/>
        <end position="186"/>
    </location>
</feature>
<dbReference type="EMBL" id="CAUWAG010000018">
    <property type="protein sequence ID" value="CAJ2510865.1"/>
    <property type="molecule type" value="Genomic_DNA"/>
</dbReference>
<feature type="region of interest" description="Disordered" evidence="1">
    <location>
        <begin position="1037"/>
        <end position="1091"/>
    </location>
</feature>
<protein>
    <submittedName>
        <fullName evidence="2">Uu.00g064900.m01.CDS01</fullName>
    </submittedName>
</protein>
<feature type="region of interest" description="Disordered" evidence="1">
    <location>
        <begin position="1"/>
        <end position="37"/>
    </location>
</feature>
<feature type="compositionally biased region" description="Acidic residues" evidence="1">
    <location>
        <begin position="987"/>
        <end position="996"/>
    </location>
</feature>
<name>A0AAI8YN65_9PEZI</name>
<proteinExistence type="predicted"/>
<feature type="region of interest" description="Disordered" evidence="1">
    <location>
        <begin position="770"/>
        <end position="824"/>
    </location>
</feature>
<feature type="compositionally biased region" description="Polar residues" evidence="1">
    <location>
        <begin position="220"/>
        <end position="230"/>
    </location>
</feature>
<feature type="region of interest" description="Disordered" evidence="1">
    <location>
        <begin position="560"/>
        <end position="579"/>
    </location>
</feature>
<evidence type="ECO:0000313" key="2">
    <source>
        <dbReference type="EMBL" id="CAJ2510865.1"/>
    </source>
</evidence>
<sequence length="1244" mass="135268">MPTTYGEVSQSDNDDDGTGRPSPSASLSPALSSSPMPFLSAVKSTFTPLSMDSETYSTSIAMDDGSIPSRDSHERVAETAIAAAKTGSRATPSVGEMAQSLSAARATKPDDYHLLSPGDAPSPTSSSPTSTDTGLRPVSGPSPYSEAGRQRNFASIPPHNDSPKSPTSRPQHPQHSTELSSEEPLQPQAVQTLVIVKPKPIVRTASTKSVSLRHPAPDSNPRTRNSSHASNIAQLEATAEQLSMTSSIEDAIRDLHDEQKRNESRRSSILAASISSIYETNEPVTFPMSRQISAASSILETNSAARYGGYSPAGYVMSPNNSLLSSATRIRSGSGSTGHPRPEPDVDTLVTRHGPGKSSIRSARSVSKPTLMKIAEMEPTSLTSAAMDEADKLAEEPEEEETLRIPHMKNVDLTPKAGEYTPNGYDYWDHAVAEQQYKHNYQDERPRTAGSDGTYEQAERAFADFDGAHCSPHGELEESLNFETLFASPTTESFLPSFNPEGPINTPEPESSRPVMARPVYPPTVRPKSYLDPATGENMMFYPARVPMMLNLPLKLSKKPKAEVRNNRRSQVLSSMPEANRQSWLPEYMPEPLMDPLGPISNASAPQLPADASMEPADASKEPATQPLLDERSDSQLQVRPDPQPLDREARNSRMSVLGPDKRKSRLDLAGLPPQLRASAFFDLPSESSPAIQLKDGSAMATLDSILDASAKAPVTAFTDHAFAGTLGSETYGAGNKRKSHMKRASATDLLVPKKRNSFFHLRKLSNLSRHSNSQDERRDTVVGAGTASSVKRSDELDEQSQHLAGSVDGEQAPDDDGEEQNEDEFLYDDGAPTTLLAELQKRKQQNKLRTRPITTAYPNGMHSTLLAMDTVAEMERKARKGKKINLAWEDPNTKQDDESDDEDTPLGLLMAAKSQNTGLIGAMAELNRPPGLMEQRDMEDNEPLSARRNRLQGREAGPVKRMTLARGLKMSGALGSSSPQLRVDTPEEDEVEGETLGERMRRLRAREEGGENALPQTRPVSTAFSVEMLSQLGDAFKEDTDDQDKGKGKAIAQPTEEEETLGQRRRRLQAEREAKERELSSGRLSVTPKLTKRHSLADVLGATRSRTVLSDPRLDAEKAKQAEAALYKRSQEQKLAALRPHMPSNLSAPNINRSGGYMSGQFNDGGAGRLGHPRHSMAMSGFGGSQGLPTPGIYASNMGNAYGAGDVMSSYGMPTPMANPYGMQMQPAGQMDRVERWRQGIYP</sequence>
<feature type="region of interest" description="Disordered" evidence="1">
    <location>
        <begin position="972"/>
        <end position="999"/>
    </location>
</feature>
<feature type="region of interest" description="Disordered" evidence="1">
    <location>
        <begin position="205"/>
        <end position="230"/>
    </location>
</feature>
<evidence type="ECO:0000313" key="3">
    <source>
        <dbReference type="Proteomes" id="UP001295740"/>
    </source>
</evidence>
<comment type="caution">
    <text evidence="2">The sequence shown here is derived from an EMBL/GenBank/DDBJ whole genome shotgun (WGS) entry which is preliminary data.</text>
</comment>
<accession>A0AAI8YN65</accession>